<dbReference type="AlphaFoldDB" id="A0A1Q3AY23"/>
<dbReference type="GO" id="GO:0001709">
    <property type="term" value="P:cell fate determination"/>
    <property type="evidence" value="ECO:0007669"/>
    <property type="project" value="TreeGrafter"/>
</dbReference>
<dbReference type="InParanoid" id="A0A1Q3AY23"/>
<dbReference type="EMBL" id="BDDD01000156">
    <property type="protein sequence ID" value="GAV60545.1"/>
    <property type="molecule type" value="Genomic_DNA"/>
</dbReference>
<dbReference type="PANTHER" id="PTHR33184">
    <property type="entry name" value="PROTEIN TAPETUM DETERMINANT 1-LIKE-RELATED"/>
    <property type="match status" value="1"/>
</dbReference>
<name>A0A1Q3AY23_CEPFO</name>
<dbReference type="Pfam" id="PF24068">
    <property type="entry name" value="TPD1_C"/>
    <property type="match status" value="1"/>
</dbReference>
<feature type="non-terminal residue" evidence="2">
    <location>
        <position position="1"/>
    </location>
</feature>
<keyword evidence="3" id="KW-1185">Reference proteome</keyword>
<accession>A0A1Q3AY23</accession>
<keyword evidence="1" id="KW-0732">Signal</keyword>
<dbReference type="FunCoup" id="A0A1Q3AY23">
    <property type="interactions" value="51"/>
</dbReference>
<dbReference type="OrthoDB" id="603213at2759"/>
<organism evidence="2 3">
    <name type="scientific">Cephalotus follicularis</name>
    <name type="common">Albany pitcher plant</name>
    <dbReference type="NCBI Taxonomy" id="3775"/>
    <lineage>
        <taxon>Eukaryota</taxon>
        <taxon>Viridiplantae</taxon>
        <taxon>Streptophyta</taxon>
        <taxon>Embryophyta</taxon>
        <taxon>Tracheophyta</taxon>
        <taxon>Spermatophyta</taxon>
        <taxon>Magnoliopsida</taxon>
        <taxon>eudicotyledons</taxon>
        <taxon>Gunneridae</taxon>
        <taxon>Pentapetalae</taxon>
        <taxon>rosids</taxon>
        <taxon>fabids</taxon>
        <taxon>Oxalidales</taxon>
        <taxon>Cephalotaceae</taxon>
        <taxon>Cephalotus</taxon>
    </lineage>
</organism>
<evidence type="ECO:0000313" key="2">
    <source>
        <dbReference type="EMBL" id="GAV60545.1"/>
    </source>
</evidence>
<evidence type="ECO:0000256" key="1">
    <source>
        <dbReference type="ARBA" id="ARBA00022729"/>
    </source>
</evidence>
<protein>
    <submittedName>
        <fullName evidence="2">Uncharacterized protein</fullName>
    </submittedName>
</protein>
<dbReference type="InterPro" id="IPR040361">
    <property type="entry name" value="TPD1"/>
</dbReference>
<proteinExistence type="predicted"/>
<evidence type="ECO:0000313" key="3">
    <source>
        <dbReference type="Proteomes" id="UP000187406"/>
    </source>
</evidence>
<dbReference type="PANTHER" id="PTHR33184:SF72">
    <property type="entry name" value="BETA-1,3-N-ACETYLGLUCOSAMINYLTRANSFERASE FAMILY PROTEIN"/>
    <property type="match status" value="1"/>
</dbReference>
<dbReference type="Proteomes" id="UP000187406">
    <property type="component" value="Unassembled WGS sequence"/>
</dbReference>
<gene>
    <name evidence="2" type="ORF">CFOL_v3_04075</name>
</gene>
<dbReference type="STRING" id="3775.A0A1Q3AY23"/>
<sequence>AGYCQCSINNVKISQSATKRLVRKVPEWNVTITNNCACSQLDVKLDCNGFKTVEKVDPSIMTMSGAECLIVNNGNPLHPHDTVSFTYASATSFPFTPVSSQIACS</sequence>
<reference evidence="3" key="1">
    <citation type="submission" date="2016-04" db="EMBL/GenBank/DDBJ databases">
        <title>Cephalotus genome sequencing.</title>
        <authorList>
            <person name="Fukushima K."/>
            <person name="Hasebe M."/>
            <person name="Fang X."/>
        </authorList>
    </citation>
    <scope>NUCLEOTIDE SEQUENCE [LARGE SCALE GENOMIC DNA]</scope>
    <source>
        <strain evidence="3">cv. St1</strain>
    </source>
</reference>
<comment type="caution">
    <text evidence="2">The sequence shown here is derived from an EMBL/GenBank/DDBJ whole genome shotgun (WGS) entry which is preliminary data.</text>
</comment>